<keyword evidence="12" id="KW-1185">Reference proteome</keyword>
<dbReference type="Gene3D" id="1.10.10.60">
    <property type="entry name" value="Homeodomain-like"/>
    <property type="match status" value="1"/>
</dbReference>
<dbReference type="PRINTS" id="PR00024">
    <property type="entry name" value="HOMEOBOX"/>
</dbReference>
<evidence type="ECO:0000256" key="8">
    <source>
        <dbReference type="RuleBase" id="RU510713"/>
    </source>
</evidence>
<accession>A0AAR5QIZ1</accession>
<evidence type="ECO:0000256" key="9">
    <source>
        <dbReference type="SAM" id="MobiDB-lite"/>
    </source>
</evidence>
<dbReference type="AlphaFoldDB" id="A0AAR5QIZ1"/>
<keyword evidence="4 6" id="KW-0371">Homeobox</keyword>
<feature type="DNA-binding region" description="Homeobox" evidence="6">
    <location>
        <begin position="268"/>
        <end position="327"/>
    </location>
</feature>
<dbReference type="Pfam" id="PF10525">
    <property type="entry name" value="Engrail_1_C_sig"/>
    <property type="match status" value="1"/>
</dbReference>
<dbReference type="SUPFAM" id="SSF46689">
    <property type="entry name" value="Homeodomain-like"/>
    <property type="match status" value="1"/>
</dbReference>
<dbReference type="GO" id="GO:0009653">
    <property type="term" value="P:anatomical structure morphogenesis"/>
    <property type="evidence" value="ECO:0007669"/>
    <property type="project" value="UniProtKB-ARBA"/>
</dbReference>
<evidence type="ECO:0000256" key="3">
    <source>
        <dbReference type="ARBA" id="ARBA00023125"/>
    </source>
</evidence>
<dbReference type="PROSITE" id="PS00027">
    <property type="entry name" value="HOMEOBOX_1"/>
    <property type="match status" value="1"/>
</dbReference>
<dbReference type="KEGG" id="dpa:109546565"/>
<dbReference type="Proteomes" id="UP000019118">
    <property type="component" value="Unassembled WGS sequence"/>
</dbReference>
<dbReference type="InterPro" id="IPR017970">
    <property type="entry name" value="Homeobox_CS"/>
</dbReference>
<dbReference type="InterPro" id="IPR019549">
    <property type="entry name" value="Homeobox-engrailed_C-terminal"/>
</dbReference>
<dbReference type="PANTHER" id="PTHR24341">
    <property type="entry name" value="HOMEOBOX PROTEIN ENGRAILED"/>
    <property type="match status" value="1"/>
</dbReference>
<evidence type="ECO:0000259" key="10">
    <source>
        <dbReference type="PROSITE" id="PS50071"/>
    </source>
</evidence>
<dbReference type="CDD" id="cd00086">
    <property type="entry name" value="homeodomain"/>
    <property type="match status" value="1"/>
</dbReference>
<evidence type="ECO:0000256" key="6">
    <source>
        <dbReference type="PROSITE-ProRule" id="PRU00108"/>
    </source>
</evidence>
<dbReference type="PRINTS" id="PR00031">
    <property type="entry name" value="HTHREPRESSR"/>
</dbReference>
<feature type="compositionally biased region" description="Low complexity" evidence="9">
    <location>
        <begin position="203"/>
        <end position="220"/>
    </location>
</feature>
<dbReference type="PROSITE" id="PS00033">
    <property type="entry name" value="ENGRAILED"/>
    <property type="match status" value="1"/>
</dbReference>
<keyword evidence="3 6" id="KW-0238">DNA-binding</keyword>
<keyword evidence="2" id="KW-0217">Developmental protein</keyword>
<comment type="similarity">
    <text evidence="8">Belongs to the Engrailed homeobox family.</text>
</comment>
<dbReference type="GO" id="GO:0000981">
    <property type="term" value="F:DNA-binding transcription factor activity, RNA polymerase II-specific"/>
    <property type="evidence" value="ECO:0007669"/>
    <property type="project" value="InterPro"/>
</dbReference>
<sequence length="359" mass="39663">MAFEDRSSPDTATSPCTSDCGGKFNTPNSPESTRTSPFTCITIPNSQNHHSYSSRSDEESPKNLVVPKMEHPERSFFRIASYALPSPKREYDRHSPISYRSASPIDSVASSVSSSSSNEPIIHTLKYSITNILQPDFGKNAIFQSKFTEKVSFRPYESIANDQKKSFGVPPLGSLCQTVSQIGSSTSNASLFSPGSSSGGGIIVRNSRSPPLASPSSVLSTEDAKKDESTVPKLWPAWVYCTRYSDRPSSGPRSRRIKKPQSVSKTEDKRPRTAFSSAQLARLKTEFNENRYLTESRRQKLSTELGLNEAQIKIWFQNKRAKIKKSTGQKNPLALQLMAQGLYNHSTVACDEDDMPLSA</sequence>
<dbReference type="PRINTS" id="PR00026">
    <property type="entry name" value="ENGRAILED"/>
</dbReference>
<feature type="region of interest" description="Disordered" evidence="9">
    <location>
        <begin position="202"/>
        <end position="225"/>
    </location>
</feature>
<dbReference type="InterPro" id="IPR020479">
    <property type="entry name" value="HD_metazoa"/>
</dbReference>
<dbReference type="PROSITE" id="PS50071">
    <property type="entry name" value="HOMEOBOX_2"/>
    <property type="match status" value="1"/>
</dbReference>
<dbReference type="InterPro" id="IPR019737">
    <property type="entry name" value="Homeobox-engrailed_CS"/>
</dbReference>
<protein>
    <recommendedName>
        <fullName evidence="8">Homeobox protein engrailed-like</fullName>
    </recommendedName>
</protein>
<dbReference type="InterPro" id="IPR050720">
    <property type="entry name" value="Engrailed_Homeobox_TFs"/>
</dbReference>
<gene>
    <name evidence="11" type="primary">109546565</name>
</gene>
<evidence type="ECO:0000256" key="2">
    <source>
        <dbReference type="ARBA" id="ARBA00022473"/>
    </source>
</evidence>
<dbReference type="SMART" id="SM00389">
    <property type="entry name" value="HOX"/>
    <property type="match status" value="1"/>
</dbReference>
<reference evidence="12" key="1">
    <citation type="journal article" date="2013" name="Genome Biol.">
        <title>Draft genome of the mountain pine beetle, Dendroctonus ponderosae Hopkins, a major forest pest.</title>
        <authorList>
            <person name="Keeling C.I."/>
            <person name="Yuen M.M."/>
            <person name="Liao N.Y."/>
            <person name="Docking T.R."/>
            <person name="Chan S.K."/>
            <person name="Taylor G.A."/>
            <person name="Palmquist D.L."/>
            <person name="Jackman S.D."/>
            <person name="Nguyen A."/>
            <person name="Li M."/>
            <person name="Henderson H."/>
            <person name="Janes J.K."/>
            <person name="Zhao Y."/>
            <person name="Pandoh P."/>
            <person name="Moore R."/>
            <person name="Sperling F.A."/>
            <person name="Huber D.P."/>
            <person name="Birol I."/>
            <person name="Jones S.J."/>
            <person name="Bohlmann J."/>
        </authorList>
    </citation>
    <scope>NUCLEOTIDE SEQUENCE</scope>
</reference>
<comment type="subcellular location">
    <subcellularLocation>
        <location evidence="1 6 7">Nucleus</location>
    </subcellularLocation>
</comment>
<keyword evidence="5 6" id="KW-0539">Nucleus</keyword>
<dbReference type="GO" id="GO:0005634">
    <property type="term" value="C:nucleus"/>
    <property type="evidence" value="ECO:0007669"/>
    <property type="project" value="UniProtKB-SubCell"/>
</dbReference>
<dbReference type="Pfam" id="PF00046">
    <property type="entry name" value="Homeodomain"/>
    <property type="match status" value="1"/>
</dbReference>
<name>A0AAR5QIZ1_DENPD</name>
<feature type="region of interest" description="Disordered" evidence="9">
    <location>
        <begin position="246"/>
        <end position="274"/>
    </location>
</feature>
<dbReference type="FunFam" id="1.10.10.60:FF:000189">
    <property type="entry name" value="Homeobox protein engrailed-like"/>
    <property type="match status" value="1"/>
</dbReference>
<evidence type="ECO:0000256" key="7">
    <source>
        <dbReference type="RuleBase" id="RU000682"/>
    </source>
</evidence>
<dbReference type="InterPro" id="IPR001356">
    <property type="entry name" value="HD"/>
</dbReference>
<dbReference type="EnsemblMetazoa" id="XM_019917558.1">
    <property type="protein sequence ID" value="XP_019773117.1"/>
    <property type="gene ID" value="LOC109546565"/>
</dbReference>
<evidence type="ECO:0000256" key="4">
    <source>
        <dbReference type="ARBA" id="ARBA00023155"/>
    </source>
</evidence>
<dbReference type="GO" id="GO:0000978">
    <property type="term" value="F:RNA polymerase II cis-regulatory region sequence-specific DNA binding"/>
    <property type="evidence" value="ECO:0007669"/>
    <property type="project" value="TreeGrafter"/>
</dbReference>
<dbReference type="InterPro" id="IPR000747">
    <property type="entry name" value="HD_engrailed"/>
</dbReference>
<proteinExistence type="inferred from homology"/>
<feature type="region of interest" description="Disordered" evidence="9">
    <location>
        <begin position="1"/>
        <end position="62"/>
    </location>
</feature>
<dbReference type="InterPro" id="IPR000047">
    <property type="entry name" value="HTH_motif"/>
</dbReference>
<evidence type="ECO:0000313" key="12">
    <source>
        <dbReference type="Proteomes" id="UP000019118"/>
    </source>
</evidence>
<dbReference type="GO" id="GO:0030182">
    <property type="term" value="P:neuron differentiation"/>
    <property type="evidence" value="ECO:0007669"/>
    <property type="project" value="TreeGrafter"/>
</dbReference>
<evidence type="ECO:0000313" key="11">
    <source>
        <dbReference type="EnsemblMetazoa" id="XP_019773117.1"/>
    </source>
</evidence>
<dbReference type="PANTHER" id="PTHR24341:SF6">
    <property type="entry name" value="HOMEOBOX PROTEIN INVECTED"/>
    <property type="match status" value="1"/>
</dbReference>
<feature type="compositionally biased region" description="Polar residues" evidence="9">
    <location>
        <begin position="25"/>
        <end position="54"/>
    </location>
</feature>
<organism evidence="11 12">
    <name type="scientific">Dendroctonus ponderosae</name>
    <name type="common">Mountain pine beetle</name>
    <dbReference type="NCBI Taxonomy" id="77166"/>
    <lineage>
        <taxon>Eukaryota</taxon>
        <taxon>Metazoa</taxon>
        <taxon>Ecdysozoa</taxon>
        <taxon>Arthropoda</taxon>
        <taxon>Hexapoda</taxon>
        <taxon>Insecta</taxon>
        <taxon>Pterygota</taxon>
        <taxon>Neoptera</taxon>
        <taxon>Endopterygota</taxon>
        <taxon>Coleoptera</taxon>
        <taxon>Polyphaga</taxon>
        <taxon>Cucujiformia</taxon>
        <taxon>Curculionidae</taxon>
        <taxon>Scolytinae</taxon>
        <taxon>Dendroctonus</taxon>
    </lineage>
</organism>
<dbReference type="InterPro" id="IPR009057">
    <property type="entry name" value="Homeodomain-like_sf"/>
</dbReference>
<reference evidence="11" key="2">
    <citation type="submission" date="2024-08" db="UniProtKB">
        <authorList>
            <consortium name="EnsemblMetazoa"/>
        </authorList>
    </citation>
    <scope>IDENTIFICATION</scope>
</reference>
<evidence type="ECO:0000256" key="5">
    <source>
        <dbReference type="ARBA" id="ARBA00023242"/>
    </source>
</evidence>
<evidence type="ECO:0000256" key="1">
    <source>
        <dbReference type="ARBA" id="ARBA00004123"/>
    </source>
</evidence>
<feature type="domain" description="Homeobox" evidence="10">
    <location>
        <begin position="266"/>
        <end position="326"/>
    </location>
</feature>